<reference evidence="6 7" key="1">
    <citation type="submission" date="2018-08" db="EMBL/GenBank/DDBJ databases">
        <title>Bacillus chawlae sp. nov., Bacillus glennii sp. nov., and Bacillus saganii sp. nov. Isolated from the Vehicle Assembly Building at Kennedy Space Center where the Viking Spacecraft were Assembled.</title>
        <authorList>
            <person name="Seuylemezian A."/>
            <person name="Vaishampayan P."/>
        </authorList>
    </citation>
    <scope>NUCLEOTIDE SEQUENCE [LARGE SCALE GENOMIC DNA]</scope>
    <source>
        <strain evidence="6 7">V44-8</strain>
    </source>
</reference>
<dbReference type="NCBIfam" id="NF002293">
    <property type="entry name" value="PRK01220.1"/>
    <property type="match status" value="1"/>
</dbReference>
<protein>
    <recommendedName>
        <fullName evidence="4">Malonate decarboxylase acyl carrier protein</fullName>
    </recommendedName>
</protein>
<dbReference type="HAMAP" id="MF_00710">
    <property type="entry name" value="Malonate_deCO2ase_dsu"/>
    <property type="match status" value="1"/>
</dbReference>
<feature type="modified residue" description="O-(phosphoribosyl dephospho-coenzyme A)serine" evidence="5">
    <location>
        <position position="25"/>
    </location>
</feature>
<dbReference type="InterPro" id="IPR009662">
    <property type="entry name" value="Malonate_deCO2ase_dsu"/>
</dbReference>
<evidence type="ECO:0000256" key="5">
    <source>
        <dbReference type="PIRSR" id="PIRSR609662-50"/>
    </source>
</evidence>
<dbReference type="AlphaFoldDB" id="A0A372LF62"/>
<keyword evidence="7" id="KW-1185">Reference proteome</keyword>
<accession>A0A372LF62</accession>
<sequence>METLTFDYEATKVIHKRSHVGVVGSGDLEVLLEPSDSGRAHIHIRTGSEGFGEVWKLVLDRFFTVNDIAAKVTINDFGATPGVVNLRLAQALEVSGHGCDK</sequence>
<dbReference type="RefSeq" id="WP_117321139.1">
    <property type="nucleotide sequence ID" value="NZ_QVTD01000003.1"/>
</dbReference>
<keyword evidence="3 5" id="KW-0597">Phosphoprotein</keyword>
<dbReference type="Pfam" id="PF06857">
    <property type="entry name" value="ACP"/>
    <property type="match status" value="1"/>
</dbReference>
<dbReference type="InterPro" id="IPR023439">
    <property type="entry name" value="Mal_deCO2ase/Cit_lyase_ACP"/>
</dbReference>
<evidence type="ECO:0000313" key="7">
    <source>
        <dbReference type="Proteomes" id="UP000262939"/>
    </source>
</evidence>
<keyword evidence="2" id="KW-0963">Cytoplasm</keyword>
<name>A0A372LF62_9BACI</name>
<dbReference type="Proteomes" id="UP000262939">
    <property type="component" value="Unassembled WGS sequence"/>
</dbReference>
<dbReference type="OrthoDB" id="120290at2"/>
<evidence type="ECO:0000256" key="4">
    <source>
        <dbReference type="NCBIfam" id="TIGR03130"/>
    </source>
</evidence>
<comment type="subcellular location">
    <subcellularLocation>
        <location evidence="1">Cytoplasm</location>
    </subcellularLocation>
</comment>
<evidence type="ECO:0000256" key="2">
    <source>
        <dbReference type="ARBA" id="ARBA00022490"/>
    </source>
</evidence>
<dbReference type="EMBL" id="QVTD01000003">
    <property type="protein sequence ID" value="RFU64963.1"/>
    <property type="molecule type" value="Genomic_DNA"/>
</dbReference>
<evidence type="ECO:0000313" key="6">
    <source>
        <dbReference type="EMBL" id="RFU64963.1"/>
    </source>
</evidence>
<evidence type="ECO:0000256" key="3">
    <source>
        <dbReference type="ARBA" id="ARBA00022553"/>
    </source>
</evidence>
<organism evidence="6 7">
    <name type="scientific">Peribacillus glennii</name>
    <dbReference type="NCBI Taxonomy" id="2303991"/>
    <lineage>
        <taxon>Bacteria</taxon>
        <taxon>Bacillati</taxon>
        <taxon>Bacillota</taxon>
        <taxon>Bacilli</taxon>
        <taxon>Bacillales</taxon>
        <taxon>Bacillaceae</taxon>
        <taxon>Peribacillus</taxon>
    </lineage>
</organism>
<gene>
    <name evidence="6" type="ORF">D0466_03350</name>
</gene>
<proteinExistence type="inferred from homology"/>
<comment type="caution">
    <text evidence="6">The sequence shown here is derived from an EMBL/GenBank/DDBJ whole genome shotgun (WGS) entry which is preliminary data.</text>
</comment>
<evidence type="ECO:0000256" key="1">
    <source>
        <dbReference type="ARBA" id="ARBA00004496"/>
    </source>
</evidence>
<dbReference type="NCBIfam" id="TIGR03130">
    <property type="entry name" value="malonate_delta"/>
    <property type="match status" value="1"/>
</dbReference>
<comment type="PTM">
    <text evidence="5">Covalently binds the prosthetic group of malonate decarboxylase.</text>
</comment>
<dbReference type="GO" id="GO:0005737">
    <property type="term" value="C:cytoplasm"/>
    <property type="evidence" value="ECO:0007669"/>
    <property type="project" value="UniProtKB-SubCell"/>
</dbReference>